<feature type="region of interest" description="Disordered" evidence="3">
    <location>
        <begin position="354"/>
        <end position="374"/>
    </location>
</feature>
<keyword evidence="4" id="KW-1133">Transmembrane helix</keyword>
<dbReference type="EMBL" id="HBUF01225782">
    <property type="protein sequence ID" value="CAG6671310.1"/>
    <property type="molecule type" value="Transcribed_RNA"/>
</dbReference>
<dbReference type="PANTHER" id="PTHR46780">
    <property type="entry name" value="PROTEIN EVA-1"/>
    <property type="match status" value="1"/>
</dbReference>
<dbReference type="FunFam" id="2.60.120.740:FF:000003">
    <property type="entry name" value="Protein eva-1 homolog C"/>
    <property type="match status" value="1"/>
</dbReference>
<dbReference type="InterPro" id="IPR043159">
    <property type="entry name" value="Lectin_gal-bd_sf"/>
</dbReference>
<protein>
    <submittedName>
        <fullName evidence="7">Protein eva-1 homolog C</fullName>
    </submittedName>
</protein>
<dbReference type="GO" id="GO:0030246">
    <property type="term" value="F:carbohydrate binding"/>
    <property type="evidence" value="ECO:0007669"/>
    <property type="project" value="UniProtKB-KW"/>
</dbReference>
<reference evidence="7" key="1">
    <citation type="submission" date="2021-05" db="EMBL/GenBank/DDBJ databases">
        <authorList>
            <person name="Alioto T."/>
            <person name="Alioto T."/>
            <person name="Gomez Garrido J."/>
        </authorList>
    </citation>
    <scope>NUCLEOTIDE SEQUENCE</scope>
</reference>
<evidence type="ECO:0000256" key="1">
    <source>
        <dbReference type="ARBA" id="ARBA00022734"/>
    </source>
</evidence>
<dbReference type="CDD" id="cd22829">
    <property type="entry name" value="Gal_Rha_Lectin_EVA1_EVA1C_rpt2"/>
    <property type="match status" value="1"/>
</dbReference>
<name>A0A8D9AU56_9HEMI</name>
<keyword evidence="2" id="KW-0677">Repeat</keyword>
<keyword evidence="5" id="KW-0732">Signal</keyword>
<feature type="signal peptide" evidence="5">
    <location>
        <begin position="1"/>
        <end position="23"/>
    </location>
</feature>
<evidence type="ECO:0000256" key="4">
    <source>
        <dbReference type="SAM" id="Phobius"/>
    </source>
</evidence>
<dbReference type="Pfam" id="PF02140">
    <property type="entry name" value="SUEL_Lectin"/>
    <property type="match status" value="1"/>
</dbReference>
<dbReference type="InterPro" id="IPR000922">
    <property type="entry name" value="Lectin_gal-bd_dom"/>
</dbReference>
<feature type="domain" description="SUEL-type lectin" evidence="6">
    <location>
        <begin position="153"/>
        <end position="244"/>
    </location>
</feature>
<evidence type="ECO:0000259" key="6">
    <source>
        <dbReference type="PROSITE" id="PS50228"/>
    </source>
</evidence>
<feature type="region of interest" description="Disordered" evidence="3">
    <location>
        <begin position="255"/>
        <end position="299"/>
    </location>
</feature>
<feature type="compositionally biased region" description="Polar residues" evidence="3">
    <location>
        <begin position="360"/>
        <end position="372"/>
    </location>
</feature>
<feature type="chain" id="PRO_5033672449" evidence="5">
    <location>
        <begin position="24"/>
        <end position="433"/>
    </location>
</feature>
<keyword evidence="4" id="KW-0812">Transmembrane</keyword>
<keyword evidence="1" id="KW-0430">Lectin</keyword>
<dbReference type="PROSITE" id="PS50228">
    <property type="entry name" value="SUEL_LECTIN"/>
    <property type="match status" value="1"/>
</dbReference>
<proteinExistence type="predicted"/>
<evidence type="ECO:0000256" key="3">
    <source>
        <dbReference type="SAM" id="MobiDB-lite"/>
    </source>
</evidence>
<dbReference type="Gene3D" id="2.60.120.740">
    <property type="match status" value="2"/>
</dbReference>
<dbReference type="EMBL" id="HBUF01588273">
    <property type="protein sequence ID" value="CAG6772490.1"/>
    <property type="molecule type" value="Transcribed_RNA"/>
</dbReference>
<dbReference type="AlphaFoldDB" id="A0A8D9AU56"/>
<evidence type="ECO:0000313" key="7">
    <source>
        <dbReference type="EMBL" id="CAG6772490.1"/>
    </source>
</evidence>
<feature type="transmembrane region" description="Helical" evidence="4">
    <location>
        <begin position="321"/>
        <end position="344"/>
    </location>
</feature>
<evidence type="ECO:0000256" key="2">
    <source>
        <dbReference type="ARBA" id="ARBA00022737"/>
    </source>
</evidence>
<accession>A0A8D9AU56</accession>
<feature type="compositionally biased region" description="Acidic residues" evidence="3">
    <location>
        <begin position="256"/>
        <end position="276"/>
    </location>
</feature>
<organism evidence="7">
    <name type="scientific">Cacopsylla melanoneura</name>
    <dbReference type="NCBI Taxonomy" id="428564"/>
    <lineage>
        <taxon>Eukaryota</taxon>
        <taxon>Metazoa</taxon>
        <taxon>Ecdysozoa</taxon>
        <taxon>Arthropoda</taxon>
        <taxon>Hexapoda</taxon>
        <taxon>Insecta</taxon>
        <taxon>Pterygota</taxon>
        <taxon>Neoptera</taxon>
        <taxon>Paraneoptera</taxon>
        <taxon>Hemiptera</taxon>
        <taxon>Sternorrhyncha</taxon>
        <taxon>Psylloidea</taxon>
        <taxon>Psyllidae</taxon>
        <taxon>Psyllinae</taxon>
        <taxon>Cacopsylla</taxon>
    </lineage>
</organism>
<dbReference type="EMBL" id="HBUF01588274">
    <property type="protein sequence ID" value="CAG6772493.1"/>
    <property type="molecule type" value="Transcribed_RNA"/>
</dbReference>
<dbReference type="CDD" id="cd22828">
    <property type="entry name" value="Gal_Rha_Lectin_EVA1_EVA1C_rpt1"/>
    <property type="match status" value="1"/>
</dbReference>
<evidence type="ECO:0000256" key="5">
    <source>
        <dbReference type="SAM" id="SignalP"/>
    </source>
</evidence>
<keyword evidence="4" id="KW-0472">Membrane</keyword>
<sequence length="433" mass="48873">MIVLFLYSHILLGLMGLKRVSNADNLALLSGTLRTFQKVSCEDQLITLKCPPSTRISIQLSQYIKPNHEYADMCHSSTQLKPKHHNSSLVCSPFNGSTALQYSLLQTVVEACQKKRTCKIQASARMNNHCIDGTRTVEIDYKCQPHEFRSKVACENDIVQLDCQPYFRIAIYSASYGRTEYESLQCPQRQGVPEETCLVSYATETVMQLCHGKRMCKLATDTATFGNPCRPESRMYLRVVFTCVPRKVLRDLFDERNDEEEATDEDPLDIDGDVEDALLPSPKREGGRLQPNSDEDLVYPTPYVQNISRSAVDDPKGDKDLLLIVVIILTVSLLIGILIVVNFIMWQRSRRKQVEDKKSPQPQGSNSQTSVPPNILDEFNDIENAIDFAMAIPVPIVSPYHHHTLGEVIQIVCAEETPRSLSSKNQSSQYYYG</sequence>